<dbReference type="InterPro" id="IPR052574">
    <property type="entry name" value="CDIRP"/>
</dbReference>
<protein>
    <submittedName>
        <fullName evidence="4">Uncharacterized protein</fullName>
    </submittedName>
</protein>
<dbReference type="PROSITE" id="PS51450">
    <property type="entry name" value="LRR"/>
    <property type="match status" value="1"/>
</dbReference>
<keyword evidence="1" id="KW-0433">Leucine-rich repeat</keyword>
<comment type="caution">
    <text evidence="4">The sequence shown here is derived from an EMBL/GenBank/DDBJ whole genome shotgun (WGS) entry which is preliminary data.</text>
</comment>
<sequence length="776" mass="85767">MRKITPLRMNYILLLSLFSAFLGNAQSPTEASTNSYRHSITVTSNLSAGSDIEIVAEDDSQIGAYIDLNGNKTKDEGEDLRLEMGEAAKYLIWGNKKEVTIYGGNLLRVKLENAELTSVKAENAPALLWLEVPKNKLTSLDISSNRELVRLDCSENKSLKSVKFSNPSTLKEVYMEKCALENIDFSACSQIQRTMINENKLTSVDLSMANELSYLDISRNKIGANAMHQLIETLNANEEEGKMLILINTDPNAKEKEGNVCLKKDISLAKSKHWTPLDNYSYQEYEGSEEDAPIVVSETEKISITPSAAIAPSIKVTVYGEALWVDLNRNGQKDSNENLTSGTNSVATPTGMEAFSIYGKKITSLELNECSISKLDLSLANSLISIASKKNSTLTSVVFPNEKQALSKIELIENAIEGSVDLSEYGNLSTIVLSNNNISDLQLGAKPTLKHLDIAANKLESLNLLGCTGLEYLSMKKNNLTEVSFSATTQLKEIYAQDNKLEEADFSYCNFLEIINLENNQLTKLLLPAESSDTKIVKLSYNKLQHIDLGTFTSAIEIEAAHNELTSVSRPSSKALTSLSLSNNKLIQLDLSEVKNLQHLYISRNKLSNLNLSSVPDLLTLSIYGNELQKSLMTQFVKELPMSNNTALSDRVLIVVFMNENGEIEDSNRITTKDVDIAKQRGWNVCSINPEGMSAPYAGEPTRIAELSKEKMQIATMESGWKLSMSTEELHKAKVYSLTGELLFETQGIGELLITTPIREVFVTIEGIKQAIPLIR</sequence>
<dbReference type="OrthoDB" id="1072268at2"/>
<dbReference type="eggNOG" id="COG4886">
    <property type="taxonomic scope" value="Bacteria"/>
</dbReference>
<proteinExistence type="predicted"/>
<dbReference type="AlphaFoldDB" id="A0A0A2G3R1"/>
<evidence type="ECO:0000313" key="4">
    <source>
        <dbReference type="EMBL" id="KGN97112.1"/>
    </source>
</evidence>
<gene>
    <name evidence="4" type="ORF">HQ36_08835</name>
</gene>
<dbReference type="PANTHER" id="PTHR47566:SF1">
    <property type="entry name" value="PROTEIN NUD1"/>
    <property type="match status" value="1"/>
</dbReference>
<evidence type="ECO:0000256" key="3">
    <source>
        <dbReference type="SAM" id="SignalP"/>
    </source>
</evidence>
<dbReference type="PANTHER" id="PTHR47566">
    <property type="match status" value="1"/>
</dbReference>
<reference evidence="4 5" key="1">
    <citation type="submission" date="2014-08" db="EMBL/GenBank/DDBJ databases">
        <title>Porphyromonas gingivicanis strain:COT-022_OH1391 Genome sequencing.</title>
        <authorList>
            <person name="Wallis C."/>
            <person name="Deusch O."/>
            <person name="O'Flynn C."/>
            <person name="Davis I."/>
            <person name="Jospin G."/>
            <person name="Darling A.E."/>
            <person name="Coil D.A."/>
            <person name="Alexiev A."/>
            <person name="Horsfall A."/>
            <person name="Kirkwood N."/>
            <person name="Harris S."/>
            <person name="Eisen J.A."/>
        </authorList>
    </citation>
    <scope>NUCLEOTIDE SEQUENCE [LARGE SCALE GENOMIC DNA]</scope>
    <source>
        <strain evidence="5">COT-022 OH1391</strain>
    </source>
</reference>
<accession>A0A0A2G3R1</accession>
<feature type="chain" id="PRO_5005166801" evidence="3">
    <location>
        <begin position="26"/>
        <end position="776"/>
    </location>
</feature>
<dbReference type="RefSeq" id="WP_036885150.1">
    <property type="nucleotide sequence ID" value="NZ_JQZW01000019.1"/>
</dbReference>
<evidence type="ECO:0000256" key="1">
    <source>
        <dbReference type="ARBA" id="ARBA00022614"/>
    </source>
</evidence>
<dbReference type="GO" id="GO:0035591">
    <property type="term" value="F:signaling adaptor activity"/>
    <property type="evidence" value="ECO:0007669"/>
    <property type="project" value="TreeGrafter"/>
</dbReference>
<dbReference type="Proteomes" id="UP000030134">
    <property type="component" value="Unassembled WGS sequence"/>
</dbReference>
<dbReference type="InterPro" id="IPR001611">
    <property type="entry name" value="Leu-rich_rpt"/>
</dbReference>
<keyword evidence="2" id="KW-0677">Repeat</keyword>
<dbReference type="SUPFAM" id="SSF52058">
    <property type="entry name" value="L domain-like"/>
    <property type="match status" value="2"/>
</dbReference>
<keyword evidence="5" id="KW-1185">Reference proteome</keyword>
<keyword evidence="3" id="KW-0732">Signal</keyword>
<evidence type="ECO:0000313" key="5">
    <source>
        <dbReference type="Proteomes" id="UP000030134"/>
    </source>
</evidence>
<dbReference type="InterPro" id="IPR032675">
    <property type="entry name" value="LRR_dom_sf"/>
</dbReference>
<name>A0A0A2G3R1_9PORP</name>
<feature type="signal peptide" evidence="3">
    <location>
        <begin position="1"/>
        <end position="25"/>
    </location>
</feature>
<evidence type="ECO:0000256" key="2">
    <source>
        <dbReference type="ARBA" id="ARBA00022737"/>
    </source>
</evidence>
<organism evidence="4 5">
    <name type="scientific">Porphyromonas gingivicanis</name>
    <dbReference type="NCBI Taxonomy" id="266762"/>
    <lineage>
        <taxon>Bacteria</taxon>
        <taxon>Pseudomonadati</taxon>
        <taxon>Bacteroidota</taxon>
        <taxon>Bacteroidia</taxon>
        <taxon>Bacteroidales</taxon>
        <taxon>Porphyromonadaceae</taxon>
        <taxon>Porphyromonas</taxon>
    </lineage>
</organism>
<dbReference type="Gene3D" id="3.80.10.10">
    <property type="entry name" value="Ribonuclease Inhibitor"/>
    <property type="match status" value="2"/>
</dbReference>
<dbReference type="EMBL" id="JQZW01000019">
    <property type="protein sequence ID" value="KGN97112.1"/>
    <property type="molecule type" value="Genomic_DNA"/>
</dbReference>